<protein>
    <submittedName>
        <fullName evidence="1">Uncharacterized protein</fullName>
    </submittedName>
</protein>
<dbReference type="GeneID" id="92747554"/>
<accession>Q2GL97</accession>
<dbReference type="HOGENOM" id="CLU_2875853_0_0_5"/>
<proteinExistence type="predicted"/>
<evidence type="ECO:0000313" key="1">
    <source>
        <dbReference type="EMBL" id="ABD44295.1"/>
    </source>
</evidence>
<dbReference type="KEGG" id="aph:APH_0237"/>
<sequence>MSEEIIYPMYVLYMLSDVPGIVECAEKTYIQAGYIRLSRWARSDRWLQSEAAQVDITNMLPIN</sequence>
<reference evidence="1 2" key="1">
    <citation type="journal article" date="2006" name="PLoS Genet.">
        <title>Comparative genomics of emerging human ehrlichiosis agents.</title>
        <authorList>
            <person name="Dunning Hotopp J.C."/>
            <person name="Lin M."/>
            <person name="Madupu R."/>
            <person name="Crabtree J."/>
            <person name="Angiuoli S.V."/>
            <person name="Eisen J.A."/>
            <person name="Seshadri R."/>
            <person name="Ren Q."/>
            <person name="Wu M."/>
            <person name="Utterback T.R."/>
            <person name="Smith S."/>
            <person name="Lewis M."/>
            <person name="Khouri H."/>
            <person name="Zhang C."/>
            <person name="Niu H."/>
            <person name="Lin Q."/>
            <person name="Ohashi N."/>
            <person name="Zhi N."/>
            <person name="Nelson W."/>
            <person name="Brinkac L.M."/>
            <person name="Dodson R.J."/>
            <person name="Rosovitz M.J."/>
            <person name="Sundaram J."/>
            <person name="Daugherty S.C."/>
            <person name="Davidsen T."/>
            <person name="Durkin A.S."/>
            <person name="Gwinn M."/>
            <person name="Haft D.H."/>
            <person name="Selengut J.D."/>
            <person name="Sullivan S.A."/>
            <person name="Zafar N."/>
            <person name="Zhou L."/>
            <person name="Benahmed F."/>
            <person name="Forberger H."/>
            <person name="Halpin R."/>
            <person name="Mulligan S."/>
            <person name="Robinson J."/>
            <person name="White O."/>
            <person name="Rikihisa Y."/>
            <person name="Tettelin H."/>
        </authorList>
    </citation>
    <scope>NUCLEOTIDE SEQUENCE [LARGE SCALE GENOMIC DNA]</scope>
    <source>
        <strain evidence="1 2">HZ</strain>
    </source>
</reference>
<dbReference type="PATRIC" id="fig|212042.8.peg.252"/>
<keyword evidence="2" id="KW-1185">Reference proteome</keyword>
<dbReference type="EMBL" id="CP000235">
    <property type="protein sequence ID" value="ABD44295.1"/>
    <property type="molecule type" value="Genomic_DNA"/>
</dbReference>
<gene>
    <name evidence="1" type="ordered locus">APH_0237</name>
</gene>
<dbReference type="Proteomes" id="UP000001943">
    <property type="component" value="Chromosome"/>
</dbReference>
<name>Q2GL97_ANAPZ</name>
<evidence type="ECO:0000313" key="2">
    <source>
        <dbReference type="Proteomes" id="UP000001943"/>
    </source>
</evidence>
<organism evidence="1 2">
    <name type="scientific">Anaplasma phagocytophilum (strain HZ)</name>
    <dbReference type="NCBI Taxonomy" id="212042"/>
    <lineage>
        <taxon>Bacteria</taxon>
        <taxon>Pseudomonadati</taxon>
        <taxon>Pseudomonadota</taxon>
        <taxon>Alphaproteobacteria</taxon>
        <taxon>Rickettsiales</taxon>
        <taxon>Anaplasmataceae</taxon>
        <taxon>Anaplasma</taxon>
        <taxon>phagocytophilum group</taxon>
    </lineage>
</organism>
<dbReference type="AlphaFoldDB" id="Q2GL97"/>
<dbReference type="EnsemblBacteria" id="ABD44295">
    <property type="protein sequence ID" value="ABD44295"/>
    <property type="gene ID" value="APH_0237"/>
</dbReference>
<dbReference type="STRING" id="212042.APH_0237"/>
<dbReference type="RefSeq" id="WP_011450377.1">
    <property type="nucleotide sequence ID" value="NC_007797.1"/>
</dbReference>
<dbReference type="PaxDb" id="212042-APH_0237"/>